<dbReference type="GO" id="GO:0016020">
    <property type="term" value="C:membrane"/>
    <property type="evidence" value="ECO:0007669"/>
    <property type="project" value="UniProtKB-SubCell"/>
</dbReference>
<reference evidence="6" key="5">
    <citation type="submission" date="2020-09" db="EMBL/GenBank/DDBJ databases">
        <authorList>
            <person name="Sun Q."/>
            <person name="Ohkuma M."/>
        </authorList>
    </citation>
    <scope>NUCLEOTIDE SEQUENCE</scope>
    <source>
        <strain evidence="6">JCM 4434</strain>
    </source>
</reference>
<dbReference type="Proteomes" id="UP000610124">
    <property type="component" value="Unassembled WGS sequence"/>
</dbReference>
<keyword evidence="4 5" id="KW-0472">Membrane</keyword>
<dbReference type="RefSeq" id="WP_030289058.1">
    <property type="nucleotide sequence ID" value="NZ_BMUB01000007.1"/>
</dbReference>
<evidence type="ECO:0000313" key="6">
    <source>
        <dbReference type="EMBL" id="GGU79675.1"/>
    </source>
</evidence>
<organism evidence="7 8">
    <name type="scientific">Kitasatospora aureofaciens</name>
    <name type="common">Streptomyces aureofaciens</name>
    <dbReference type="NCBI Taxonomy" id="1894"/>
    <lineage>
        <taxon>Bacteria</taxon>
        <taxon>Bacillati</taxon>
        <taxon>Actinomycetota</taxon>
        <taxon>Actinomycetes</taxon>
        <taxon>Kitasatosporales</taxon>
        <taxon>Streptomycetaceae</taxon>
        <taxon>Kitasatospora</taxon>
    </lineage>
</organism>
<dbReference type="EMBL" id="BMUB01000007">
    <property type="protein sequence ID" value="GGU79675.1"/>
    <property type="molecule type" value="Genomic_DNA"/>
</dbReference>
<keyword evidence="2 5" id="KW-0812">Transmembrane</keyword>
<sequence>MSIALVTVTVVAVAANGGIAAADFAKAEFVLANSAEVNVRPEWVPWLASLKTAGAAGLLIGLLAVPSLGLAAAVGLVLFYIGAVATHLRTRVIHNIYFPAGYLALAVATLALTLTR</sequence>
<accession>A0A1E7MVZ4</accession>
<dbReference type="AlphaFoldDB" id="A0A1E7MVZ4"/>
<comment type="caution">
    <text evidence="7">The sequence shown here is derived from an EMBL/GenBank/DDBJ whole genome shotgun (WGS) entry which is preliminary data.</text>
</comment>
<reference evidence="7" key="4">
    <citation type="submission" date="2016-08" db="EMBL/GenBank/DDBJ databases">
        <title>Sequencing, Assembly and Comparative Genomics of S. aureofaciens ATCC 10762.</title>
        <authorList>
            <person name="Gradnigo J.S."/>
            <person name="Johnson N."/>
            <person name="Somerville G.A."/>
        </authorList>
    </citation>
    <scope>NUCLEOTIDE SEQUENCE [LARGE SCALE GENOMIC DNA]</scope>
    <source>
        <strain evidence="7">ATCC 10762</strain>
    </source>
</reference>
<feature type="transmembrane region" description="Helical" evidence="5">
    <location>
        <begin position="96"/>
        <end position="114"/>
    </location>
</feature>
<name>A0A1E7MVZ4_KITAU</name>
<reference evidence="6" key="1">
    <citation type="journal article" date="2014" name="Int. J. Syst. Evol. Microbiol.">
        <title>Complete genome sequence of Corynebacterium casei LMG S-19264T (=DSM 44701T), isolated from a smear-ripened cheese.</title>
        <authorList>
            <consortium name="US DOE Joint Genome Institute (JGI-PGF)"/>
            <person name="Walter F."/>
            <person name="Albersmeier A."/>
            <person name="Kalinowski J."/>
            <person name="Ruckert C."/>
        </authorList>
    </citation>
    <scope>NUCLEOTIDE SEQUENCE</scope>
    <source>
        <strain evidence="6">JCM 4434</strain>
    </source>
</reference>
<dbReference type="InterPro" id="IPR032808">
    <property type="entry name" value="DoxX"/>
</dbReference>
<protein>
    <recommendedName>
        <fullName evidence="9">Transmembrane invasion protein</fullName>
    </recommendedName>
</protein>
<keyword evidence="8" id="KW-1185">Reference proteome</keyword>
<reference evidence="8" key="3">
    <citation type="submission" date="2016-08" db="EMBL/GenBank/DDBJ databases">
        <title>Sequencing, assembly and comparative genomics of S. aureofaciens ATCC 10762.</title>
        <authorList>
            <person name="Gradnigo J.S."/>
            <person name="Johnson N."/>
            <person name="Somerville G.A."/>
        </authorList>
    </citation>
    <scope>NUCLEOTIDE SEQUENCE [LARGE SCALE GENOMIC DNA]</scope>
    <source>
        <strain evidence="8">ATCC 10762 / DSM 40127 / CCM 3239 / JCM 4008 / LMG 5968 / NBRC 12843 / NCIMB 8234 / A-377</strain>
    </source>
</reference>
<evidence type="ECO:0000313" key="7">
    <source>
        <dbReference type="EMBL" id="OEV32589.1"/>
    </source>
</evidence>
<gene>
    <name evidence="6" type="ORF">GCM10010502_34350</name>
    <name evidence="7" type="ORF">HS99_0015020</name>
</gene>
<evidence type="ECO:0000256" key="3">
    <source>
        <dbReference type="ARBA" id="ARBA00022989"/>
    </source>
</evidence>
<dbReference type="EMBL" id="JPRF03000087">
    <property type="protein sequence ID" value="OEV32589.1"/>
    <property type="molecule type" value="Genomic_DNA"/>
</dbReference>
<evidence type="ECO:0000256" key="4">
    <source>
        <dbReference type="ARBA" id="ARBA00023136"/>
    </source>
</evidence>
<evidence type="ECO:0008006" key="9">
    <source>
        <dbReference type="Google" id="ProtNLM"/>
    </source>
</evidence>
<proteinExistence type="predicted"/>
<feature type="transmembrane region" description="Helical" evidence="5">
    <location>
        <begin position="56"/>
        <end position="84"/>
    </location>
</feature>
<dbReference type="Pfam" id="PF13564">
    <property type="entry name" value="DoxX_2"/>
    <property type="match status" value="1"/>
</dbReference>
<evidence type="ECO:0000256" key="1">
    <source>
        <dbReference type="ARBA" id="ARBA00004141"/>
    </source>
</evidence>
<dbReference type="KEGG" id="kau:B6264_05060"/>
<evidence type="ECO:0000256" key="5">
    <source>
        <dbReference type="SAM" id="Phobius"/>
    </source>
</evidence>
<evidence type="ECO:0000256" key="2">
    <source>
        <dbReference type="ARBA" id="ARBA00022692"/>
    </source>
</evidence>
<reference evidence="7 8" key="2">
    <citation type="submission" date="2014-07" db="EMBL/GenBank/DDBJ databases">
        <authorList>
            <person name="Zhang J.E."/>
            <person name="Yang H."/>
            <person name="Guo J."/>
            <person name="Deng Z."/>
            <person name="Luo H."/>
            <person name="Luo M."/>
            <person name="Zhao B."/>
        </authorList>
    </citation>
    <scope>NUCLEOTIDE SEQUENCE [LARGE SCALE GENOMIC DNA]</scope>
    <source>
        <strain evidence="7">ATCC 10762</strain>
        <strain evidence="8">ATCC 10762 / DSM 40127 / CCM 3239 / JCM 4008 / LMG 5968 / NBRC 12843 / NCIMB 8234 / A-377</strain>
    </source>
</reference>
<accession>A0A8H9HQE5</accession>
<dbReference type="GeneID" id="97486501"/>
<keyword evidence="3 5" id="KW-1133">Transmembrane helix</keyword>
<comment type="subcellular location">
    <subcellularLocation>
        <location evidence="1">Membrane</location>
        <topology evidence="1">Multi-pass membrane protein</topology>
    </subcellularLocation>
</comment>
<dbReference type="Proteomes" id="UP000037395">
    <property type="component" value="Unassembled WGS sequence"/>
</dbReference>
<evidence type="ECO:0000313" key="8">
    <source>
        <dbReference type="Proteomes" id="UP000037395"/>
    </source>
</evidence>